<keyword evidence="2" id="KW-1185">Reference proteome</keyword>
<sequence>MGYNCRSNSEKFRSTLVSQFCRTIFQIFVKLRYDSSDVAIMRLTSPGVPINTQIKATRAMKIFLLKMAMLLKSEMISEDDIIRYDRVNYLDNPIKNPKPVCPDCKKIN</sequence>
<proteinExistence type="predicted"/>
<dbReference type="EMBL" id="CAWUPB010000246">
    <property type="protein sequence ID" value="CAK7324186.1"/>
    <property type="molecule type" value="Genomic_DNA"/>
</dbReference>
<dbReference type="Proteomes" id="UP001314170">
    <property type="component" value="Unassembled WGS sequence"/>
</dbReference>
<accession>A0AAV1QVZ8</accession>
<evidence type="ECO:0000313" key="2">
    <source>
        <dbReference type="Proteomes" id="UP001314170"/>
    </source>
</evidence>
<protein>
    <submittedName>
        <fullName evidence="1">Uncharacterized protein</fullName>
    </submittedName>
</protein>
<organism evidence="1 2">
    <name type="scientific">Dovyalis caffra</name>
    <dbReference type="NCBI Taxonomy" id="77055"/>
    <lineage>
        <taxon>Eukaryota</taxon>
        <taxon>Viridiplantae</taxon>
        <taxon>Streptophyta</taxon>
        <taxon>Embryophyta</taxon>
        <taxon>Tracheophyta</taxon>
        <taxon>Spermatophyta</taxon>
        <taxon>Magnoliopsida</taxon>
        <taxon>eudicotyledons</taxon>
        <taxon>Gunneridae</taxon>
        <taxon>Pentapetalae</taxon>
        <taxon>rosids</taxon>
        <taxon>fabids</taxon>
        <taxon>Malpighiales</taxon>
        <taxon>Salicaceae</taxon>
        <taxon>Flacourtieae</taxon>
        <taxon>Dovyalis</taxon>
    </lineage>
</organism>
<name>A0AAV1QVZ8_9ROSI</name>
<reference evidence="1 2" key="1">
    <citation type="submission" date="2024-01" db="EMBL/GenBank/DDBJ databases">
        <authorList>
            <person name="Waweru B."/>
        </authorList>
    </citation>
    <scope>NUCLEOTIDE SEQUENCE [LARGE SCALE GENOMIC DNA]</scope>
</reference>
<evidence type="ECO:0000313" key="1">
    <source>
        <dbReference type="EMBL" id="CAK7324186.1"/>
    </source>
</evidence>
<gene>
    <name evidence="1" type="ORF">DCAF_LOCUS1824</name>
</gene>
<dbReference type="AlphaFoldDB" id="A0AAV1QVZ8"/>
<comment type="caution">
    <text evidence="1">The sequence shown here is derived from an EMBL/GenBank/DDBJ whole genome shotgun (WGS) entry which is preliminary data.</text>
</comment>